<dbReference type="FunFam" id="3.40.50.720:FF:000084">
    <property type="entry name" value="Short-chain dehydrogenase reductase"/>
    <property type="match status" value="1"/>
</dbReference>
<dbReference type="PROSITE" id="PS00061">
    <property type="entry name" value="ADH_SHORT"/>
    <property type="match status" value="1"/>
</dbReference>
<dbReference type="InterPro" id="IPR002347">
    <property type="entry name" value="SDR_fam"/>
</dbReference>
<dbReference type="AlphaFoldDB" id="B5MAD6"/>
<dbReference type="EMBL" id="FM202432">
    <property type="protein sequence ID" value="CAR47864.1"/>
    <property type="molecule type" value="Genomic_DNA"/>
</dbReference>
<evidence type="ECO:0000256" key="1">
    <source>
        <dbReference type="ARBA" id="ARBA00006484"/>
    </source>
</evidence>
<dbReference type="GO" id="GO:0016491">
    <property type="term" value="F:oxidoreductase activity"/>
    <property type="evidence" value="ECO:0007669"/>
    <property type="project" value="UniProtKB-KW"/>
</dbReference>
<reference evidence="3" key="2">
    <citation type="submission" date="2008-08" db="EMBL/GenBank/DDBJ databases">
        <title>Analysis of genes encoding degradation of pyridine and pyridinols.</title>
        <authorList>
            <person name="Gasparaviciute R."/>
        </authorList>
    </citation>
    <scope>NUCLEOTIDE SEQUENCE</scope>
    <source>
        <strain evidence="3">PY11</strain>
    </source>
</reference>
<comment type="similarity">
    <text evidence="1">Belongs to the short-chain dehydrogenases/reductases (SDR) family.</text>
</comment>
<evidence type="ECO:0000313" key="3">
    <source>
        <dbReference type="EMBL" id="CAR47864.1"/>
    </source>
</evidence>
<dbReference type="PANTHER" id="PTHR24321:SF8">
    <property type="entry name" value="ESTRADIOL 17-BETA-DEHYDROGENASE 8-RELATED"/>
    <property type="match status" value="1"/>
</dbReference>
<dbReference type="InterPro" id="IPR036291">
    <property type="entry name" value="NAD(P)-bd_dom_sf"/>
</dbReference>
<organism evidence="3">
    <name type="scientific">Rhodococcus sp. PY11</name>
    <dbReference type="NCBI Taxonomy" id="551544"/>
    <lineage>
        <taxon>Bacteria</taxon>
        <taxon>Bacillati</taxon>
        <taxon>Actinomycetota</taxon>
        <taxon>Actinomycetes</taxon>
        <taxon>Mycobacteriales</taxon>
        <taxon>Nocardiaceae</taxon>
        <taxon>Rhodococcus</taxon>
    </lineage>
</organism>
<name>B5MAD6_9NOCA</name>
<keyword evidence="2" id="KW-0560">Oxidoreductase</keyword>
<gene>
    <name evidence="3" type="primary">hpoE</name>
</gene>
<dbReference type="Pfam" id="PF13561">
    <property type="entry name" value="adh_short_C2"/>
    <property type="match status" value="1"/>
</dbReference>
<protein>
    <submittedName>
        <fullName evidence="3">Putative short-chain dehydrogenase/reductase</fullName>
    </submittedName>
</protein>
<dbReference type="CDD" id="cd05233">
    <property type="entry name" value="SDR_c"/>
    <property type="match status" value="1"/>
</dbReference>
<dbReference type="InterPro" id="IPR020904">
    <property type="entry name" value="Sc_DH/Rdtase_CS"/>
</dbReference>
<dbReference type="PRINTS" id="PR00081">
    <property type="entry name" value="GDHRDH"/>
</dbReference>
<dbReference type="PRINTS" id="PR00080">
    <property type="entry name" value="SDRFAMILY"/>
</dbReference>
<evidence type="ECO:0000256" key="2">
    <source>
        <dbReference type="ARBA" id="ARBA00023002"/>
    </source>
</evidence>
<dbReference type="SUPFAM" id="SSF51735">
    <property type="entry name" value="NAD(P)-binding Rossmann-fold domains"/>
    <property type="match status" value="1"/>
</dbReference>
<dbReference type="PANTHER" id="PTHR24321">
    <property type="entry name" value="DEHYDROGENASES, SHORT CHAIN"/>
    <property type="match status" value="1"/>
</dbReference>
<accession>B5MAD6</accession>
<sequence length="253" mass="25577">MSDGKVAFLTGAGSGIGRASAFALAEAGHAVMAVDIDEAAAAATAKTIVENGGRAISARVDVTDQAQIEQAVAAVVDRFGPLTAAVNSAGIQGDLAPIHACSIDNWTTTLAVNLTGTFLAMKAELDVMLANGGGSIVNLSSNFGLVGKVRVPAYNASKHGVVGLTKNAALDYAESGIRVNAVCPGPTVTPMLDTIALQPEAGGANMLREVEERVPMKRMGCPAEVAGAIAWLCSDTASWVTGIALPVDGGFVT</sequence>
<proteinExistence type="inferred from homology"/>
<dbReference type="Gene3D" id="3.40.50.720">
    <property type="entry name" value="NAD(P)-binding Rossmann-like Domain"/>
    <property type="match status" value="1"/>
</dbReference>
<reference evidence="3" key="1">
    <citation type="submission" date="2008-04" db="EMBL/GenBank/DDBJ databases">
        <title>Cloning and characterization of genes for the degradation of 2-hydroxypyridine of Rhodococcus sp. strain PY11.</title>
        <authorList>
            <person name="Gasparaviciute R."/>
            <person name="Rutkiene R."/>
            <person name="Casaite V."/>
            <person name="Meskiene R."/>
            <person name="Kutanovas S."/>
            <person name="Meskys R."/>
        </authorList>
    </citation>
    <scope>NUCLEOTIDE SEQUENCE</scope>
    <source>
        <strain evidence="3">PY11</strain>
    </source>
</reference>